<evidence type="ECO:0000313" key="3">
    <source>
        <dbReference type="Proteomes" id="UP000651977"/>
    </source>
</evidence>
<gene>
    <name evidence="2" type="ORF">GCM10007414_25190</name>
</gene>
<dbReference type="Proteomes" id="UP000651977">
    <property type="component" value="Unassembled WGS sequence"/>
</dbReference>
<keyword evidence="3" id="KW-1185">Reference proteome</keyword>
<dbReference type="RefSeq" id="WP_055732122.1">
    <property type="nucleotide sequence ID" value="NZ_CP013021.1"/>
</dbReference>
<feature type="chain" id="PRO_5045629161" evidence="1">
    <location>
        <begin position="20"/>
        <end position="99"/>
    </location>
</feature>
<sequence>MKKFLLSFVLIAFSGHSFAAKPIPDDVLVQIDKTTFFNFLNERVQHEVKTNVSLKEFRKSTEAFKVEFNKKTNKDAFFWYSADRRCFLNQIELTQQSRI</sequence>
<protein>
    <submittedName>
        <fullName evidence="2">Uncharacterized protein</fullName>
    </submittedName>
</protein>
<reference evidence="3" key="1">
    <citation type="journal article" date="2019" name="Int. J. Syst. Evol. Microbiol.">
        <title>The Global Catalogue of Microorganisms (GCM) 10K type strain sequencing project: providing services to taxonomists for standard genome sequencing and annotation.</title>
        <authorList>
            <consortium name="The Broad Institute Genomics Platform"/>
            <consortium name="The Broad Institute Genome Sequencing Center for Infectious Disease"/>
            <person name="Wu L."/>
            <person name="Ma J."/>
        </authorList>
    </citation>
    <scope>NUCLEOTIDE SEQUENCE [LARGE SCALE GENOMIC DNA]</scope>
    <source>
        <strain evidence="3">CGMCC 1.10131</strain>
    </source>
</reference>
<feature type="signal peptide" evidence="1">
    <location>
        <begin position="1"/>
        <end position="19"/>
    </location>
</feature>
<organism evidence="2 3">
    <name type="scientific">Agarivorans gilvus</name>
    <dbReference type="NCBI Taxonomy" id="680279"/>
    <lineage>
        <taxon>Bacteria</taxon>
        <taxon>Pseudomonadati</taxon>
        <taxon>Pseudomonadota</taxon>
        <taxon>Gammaproteobacteria</taxon>
        <taxon>Alteromonadales</taxon>
        <taxon>Alteromonadaceae</taxon>
        <taxon>Agarivorans</taxon>
    </lineage>
</organism>
<comment type="caution">
    <text evidence="2">The sequence shown here is derived from an EMBL/GenBank/DDBJ whole genome shotgun (WGS) entry which is preliminary data.</text>
</comment>
<keyword evidence="1" id="KW-0732">Signal</keyword>
<accession>A0ABQ1I482</accession>
<dbReference type="EMBL" id="BMDY01000014">
    <property type="protein sequence ID" value="GGB10747.1"/>
    <property type="molecule type" value="Genomic_DNA"/>
</dbReference>
<proteinExistence type="predicted"/>
<name>A0ABQ1I482_9ALTE</name>
<evidence type="ECO:0000256" key="1">
    <source>
        <dbReference type="SAM" id="SignalP"/>
    </source>
</evidence>
<evidence type="ECO:0000313" key="2">
    <source>
        <dbReference type="EMBL" id="GGB10747.1"/>
    </source>
</evidence>